<evidence type="ECO:0000313" key="11">
    <source>
        <dbReference type="Proteomes" id="UP000248484"/>
    </source>
</evidence>
<reference evidence="12" key="1">
    <citation type="submission" date="2025-08" db="UniProtKB">
        <authorList>
            <consortium name="RefSeq"/>
        </authorList>
    </citation>
    <scope>IDENTIFICATION</scope>
    <source>
        <tissue evidence="12">Muscle</tissue>
    </source>
</reference>
<feature type="region of interest" description="Disordered" evidence="7">
    <location>
        <begin position="1209"/>
        <end position="1277"/>
    </location>
</feature>
<dbReference type="InterPro" id="IPR009223">
    <property type="entry name" value="APC_rpt"/>
</dbReference>
<evidence type="ECO:0000259" key="10">
    <source>
        <dbReference type="Pfam" id="PF16689"/>
    </source>
</evidence>
<dbReference type="Pfam" id="PF05937">
    <property type="entry name" value="EB1_binding"/>
    <property type="match status" value="1"/>
</dbReference>
<dbReference type="Pfam" id="PF16629">
    <property type="entry name" value="Arm_APC_u3"/>
    <property type="match status" value="1"/>
</dbReference>
<feature type="region of interest" description="Disordered" evidence="7">
    <location>
        <begin position="1778"/>
        <end position="1846"/>
    </location>
</feature>
<dbReference type="Pfam" id="PF16635">
    <property type="entry name" value="APC_u14"/>
    <property type="match status" value="1"/>
</dbReference>
<evidence type="ECO:0000256" key="2">
    <source>
        <dbReference type="ARBA" id="ARBA00022687"/>
    </source>
</evidence>
<feature type="domain" description="Adenomatous polyposis coli protein basic" evidence="9">
    <location>
        <begin position="2127"/>
        <end position="2478"/>
    </location>
</feature>
<dbReference type="InterPro" id="IPR000225">
    <property type="entry name" value="Armadillo"/>
</dbReference>
<feature type="compositionally biased region" description="Low complexity" evidence="7">
    <location>
        <begin position="2362"/>
        <end position="2380"/>
    </location>
</feature>
<evidence type="ECO:0000256" key="3">
    <source>
        <dbReference type="ARBA" id="ARBA00022737"/>
    </source>
</evidence>
<name>A0A9W2WUM6_PHYMC</name>
<dbReference type="Pfam" id="PF00514">
    <property type="entry name" value="Arm"/>
    <property type="match status" value="3"/>
</dbReference>
<dbReference type="Pfam" id="PF05923">
    <property type="entry name" value="APC_r"/>
    <property type="match status" value="7"/>
</dbReference>
<feature type="compositionally biased region" description="Acidic residues" evidence="7">
    <location>
        <begin position="1435"/>
        <end position="1448"/>
    </location>
</feature>
<feature type="compositionally biased region" description="Low complexity" evidence="7">
    <location>
        <begin position="2251"/>
        <end position="2272"/>
    </location>
</feature>
<feature type="region of interest" description="Disordered" evidence="7">
    <location>
        <begin position="2567"/>
        <end position="2746"/>
    </location>
</feature>
<feature type="region of interest" description="Disordered" evidence="7">
    <location>
        <begin position="1869"/>
        <end position="1914"/>
    </location>
</feature>
<feature type="compositionally biased region" description="Polar residues" evidence="7">
    <location>
        <begin position="822"/>
        <end position="845"/>
    </location>
</feature>
<dbReference type="InterPro" id="IPR009234">
    <property type="entry name" value="APC_basic_dom"/>
</dbReference>
<feature type="compositionally biased region" description="Polar residues" evidence="7">
    <location>
        <begin position="1601"/>
        <end position="1611"/>
    </location>
</feature>
<dbReference type="GO" id="GO:0007399">
    <property type="term" value="P:nervous system development"/>
    <property type="evidence" value="ECO:0007669"/>
    <property type="project" value="TreeGrafter"/>
</dbReference>
<keyword evidence="3" id="KW-0677">Repeat</keyword>
<feature type="compositionally biased region" description="Polar residues" evidence="7">
    <location>
        <begin position="2106"/>
        <end position="2126"/>
    </location>
</feature>
<feature type="region of interest" description="Disordered" evidence="7">
    <location>
        <begin position="1092"/>
        <end position="1152"/>
    </location>
</feature>
<feature type="compositionally biased region" description="Low complexity" evidence="7">
    <location>
        <begin position="860"/>
        <end position="870"/>
    </location>
</feature>
<dbReference type="SUPFAM" id="SSF48371">
    <property type="entry name" value="ARM repeat"/>
    <property type="match status" value="1"/>
</dbReference>
<feature type="compositionally biased region" description="Basic and acidic residues" evidence="7">
    <location>
        <begin position="1706"/>
        <end position="1737"/>
    </location>
</feature>
<dbReference type="Pfam" id="PF16634">
    <property type="entry name" value="APC_u13"/>
    <property type="match status" value="1"/>
</dbReference>
<feature type="compositionally biased region" description="Basic and acidic residues" evidence="7">
    <location>
        <begin position="1451"/>
        <end position="1466"/>
    </location>
</feature>
<dbReference type="InterPro" id="IPR026831">
    <property type="entry name" value="APC_dom"/>
</dbReference>
<feature type="compositionally biased region" description="Polar residues" evidence="7">
    <location>
        <begin position="2644"/>
        <end position="2660"/>
    </location>
</feature>
<evidence type="ECO:0000256" key="1">
    <source>
        <dbReference type="ARBA" id="ARBA00009051"/>
    </source>
</evidence>
<protein>
    <submittedName>
        <fullName evidence="12">Adenomatous polyposis coli protein isoform X8</fullName>
    </submittedName>
</protein>
<dbReference type="GO" id="GO:0005881">
    <property type="term" value="C:cytoplasmic microtubule"/>
    <property type="evidence" value="ECO:0007669"/>
    <property type="project" value="TreeGrafter"/>
</dbReference>
<feature type="compositionally biased region" description="Basic and acidic residues" evidence="7">
    <location>
        <begin position="241"/>
        <end position="261"/>
    </location>
</feature>
<dbReference type="GeneID" id="102973647"/>
<feature type="region of interest" description="Disordered" evidence="7">
    <location>
        <begin position="239"/>
        <end position="265"/>
    </location>
</feature>
<feature type="compositionally biased region" description="Polar residues" evidence="7">
    <location>
        <begin position="1223"/>
        <end position="1246"/>
    </location>
</feature>
<feature type="compositionally biased region" description="Polar residues" evidence="7">
    <location>
        <begin position="2321"/>
        <end position="2330"/>
    </location>
</feature>
<feature type="compositionally biased region" description="Polar residues" evidence="7">
    <location>
        <begin position="1092"/>
        <end position="1105"/>
    </location>
</feature>
<feature type="compositionally biased region" description="Basic and acidic residues" evidence="7">
    <location>
        <begin position="2421"/>
        <end position="2438"/>
    </location>
</feature>
<dbReference type="Pfam" id="PF16633">
    <property type="entry name" value="APC_u9"/>
    <property type="match status" value="1"/>
</dbReference>
<dbReference type="SUPFAM" id="SSF58050">
    <property type="entry name" value="N-terminal coiled coil domain from apc"/>
    <property type="match status" value="1"/>
</dbReference>
<feature type="compositionally biased region" description="Low complexity" evidence="7">
    <location>
        <begin position="2524"/>
        <end position="2535"/>
    </location>
</feature>
<dbReference type="SMART" id="SM00185">
    <property type="entry name" value="ARM"/>
    <property type="match status" value="6"/>
</dbReference>
<dbReference type="Gene3D" id="1.20.5.10">
    <property type="match status" value="1"/>
</dbReference>
<feature type="compositionally biased region" description="Polar residues" evidence="7">
    <location>
        <begin position="1006"/>
        <end position="1029"/>
    </location>
</feature>
<feature type="compositionally biased region" description="Acidic residues" evidence="7">
    <location>
        <begin position="1467"/>
        <end position="1478"/>
    </location>
</feature>
<dbReference type="Proteomes" id="UP000248484">
    <property type="component" value="Chromosome 8"/>
</dbReference>
<accession>A0A9W2WUM6</accession>
<feature type="region of interest" description="Disordered" evidence="7">
    <location>
        <begin position="1565"/>
        <end position="1754"/>
    </location>
</feature>
<dbReference type="GO" id="GO:0090090">
    <property type="term" value="P:negative regulation of canonical Wnt signaling pathway"/>
    <property type="evidence" value="ECO:0007669"/>
    <property type="project" value="TreeGrafter"/>
</dbReference>
<dbReference type="InterPro" id="IPR009232">
    <property type="entry name" value="EB1-bd"/>
</dbReference>
<dbReference type="GO" id="GO:0045295">
    <property type="term" value="F:gamma-catenin binding"/>
    <property type="evidence" value="ECO:0007669"/>
    <property type="project" value="TreeGrafter"/>
</dbReference>
<feature type="region of interest" description="Disordered" evidence="7">
    <location>
        <begin position="795"/>
        <end position="886"/>
    </location>
</feature>
<dbReference type="GO" id="GO:0016055">
    <property type="term" value="P:Wnt signaling pathway"/>
    <property type="evidence" value="ECO:0007669"/>
    <property type="project" value="UniProtKB-KW"/>
</dbReference>
<dbReference type="PANTHER" id="PTHR12607:SF11">
    <property type="entry name" value="ADENOMATOUS POLYPOSIS COLI PROTEIN"/>
    <property type="match status" value="1"/>
</dbReference>
<evidence type="ECO:0000259" key="9">
    <source>
        <dbReference type="Pfam" id="PF05956"/>
    </source>
</evidence>
<gene>
    <name evidence="12" type="primary">APC</name>
</gene>
<feature type="compositionally biased region" description="Polar residues" evidence="7">
    <location>
        <begin position="2186"/>
        <end position="2234"/>
    </location>
</feature>
<dbReference type="PROSITE" id="PS50176">
    <property type="entry name" value="ARM_REPEAT"/>
    <property type="match status" value="1"/>
</dbReference>
<dbReference type="PANTHER" id="PTHR12607">
    <property type="entry name" value="ADENOMATOUS POLYPOSIS COLI PROTEIN FAMILY"/>
    <property type="match status" value="1"/>
</dbReference>
<dbReference type="GO" id="GO:0016477">
    <property type="term" value="P:cell migration"/>
    <property type="evidence" value="ECO:0007669"/>
    <property type="project" value="TreeGrafter"/>
</dbReference>
<comment type="similarity">
    <text evidence="1">Belongs to the adenomatous polyposis coli (APC) family.</text>
</comment>
<feature type="compositionally biased region" description="Basic and acidic residues" evidence="7">
    <location>
        <begin position="1883"/>
        <end position="1894"/>
    </location>
</feature>
<dbReference type="Pfam" id="PF16630">
    <property type="entry name" value="APC_u5"/>
    <property type="match status" value="1"/>
</dbReference>
<feature type="compositionally biased region" description="Polar residues" evidence="7">
    <location>
        <begin position="1124"/>
        <end position="1152"/>
    </location>
</feature>
<feature type="region of interest" description="Disordered" evidence="7">
    <location>
        <begin position="1948"/>
        <end position="1971"/>
    </location>
</feature>
<feature type="region of interest" description="Disordered" evidence="7">
    <location>
        <begin position="727"/>
        <end position="777"/>
    </location>
</feature>
<proteinExistence type="inferred from homology"/>
<dbReference type="Pfam" id="PF11414">
    <property type="entry name" value="Suppressor_APC"/>
    <property type="match status" value="1"/>
</dbReference>
<dbReference type="InterPro" id="IPR009224">
    <property type="entry name" value="SAMP"/>
</dbReference>
<feature type="compositionally biased region" description="Polar residues" evidence="7">
    <location>
        <begin position="2273"/>
        <end position="2314"/>
    </location>
</feature>
<dbReference type="InterPro" id="IPR009240">
    <property type="entry name" value="APC_15aa_rpt"/>
</dbReference>
<feature type="compositionally biased region" description="Low complexity" evidence="7">
    <location>
        <begin position="2472"/>
        <end position="2482"/>
    </location>
</feature>
<feature type="compositionally biased region" description="Low complexity" evidence="7">
    <location>
        <begin position="1869"/>
        <end position="1882"/>
    </location>
</feature>
<dbReference type="FunFam" id="1.25.10.10:FF:001248">
    <property type="entry name" value="Adenomatous polyposis coli protein, putative"/>
    <property type="match status" value="1"/>
</dbReference>
<dbReference type="Pfam" id="PF16689">
    <property type="entry name" value="APC_N_CC"/>
    <property type="match status" value="1"/>
</dbReference>
<feature type="repeat" description="ARM" evidence="5">
    <location>
        <begin position="559"/>
        <end position="601"/>
    </location>
</feature>
<feature type="compositionally biased region" description="Low complexity" evidence="7">
    <location>
        <begin position="1111"/>
        <end position="1123"/>
    </location>
</feature>
<dbReference type="Pfam" id="PF05956">
    <property type="entry name" value="APC_basic"/>
    <property type="match status" value="1"/>
</dbReference>
<dbReference type="SUPFAM" id="SSF82931">
    <property type="entry name" value="Tumor suppressor gene product Apc"/>
    <property type="match status" value="1"/>
</dbReference>
<feature type="compositionally biased region" description="Polar residues" evidence="7">
    <location>
        <begin position="1651"/>
        <end position="1666"/>
    </location>
</feature>
<keyword evidence="11" id="KW-1185">Reference proteome</keyword>
<feature type="compositionally biased region" description="Polar residues" evidence="7">
    <location>
        <begin position="1799"/>
        <end position="1813"/>
    </location>
</feature>
<feature type="compositionally biased region" description="Basic residues" evidence="7">
    <location>
        <begin position="1637"/>
        <end position="1646"/>
    </location>
</feature>
<dbReference type="Pfam" id="PF05924">
    <property type="entry name" value="SAMP"/>
    <property type="match status" value="3"/>
</dbReference>
<keyword evidence="2" id="KW-0879">Wnt signaling pathway</keyword>
<dbReference type="Pfam" id="PF05972">
    <property type="entry name" value="APC_15aa"/>
    <property type="match status" value="4"/>
</dbReference>
<feature type="region of interest" description="Disordered" evidence="7">
    <location>
        <begin position="1304"/>
        <end position="1377"/>
    </location>
</feature>
<dbReference type="InterPro" id="IPR041257">
    <property type="entry name" value="APC_rep"/>
</dbReference>
<feature type="compositionally biased region" description="Polar residues" evidence="7">
    <location>
        <begin position="768"/>
        <end position="777"/>
    </location>
</feature>
<feature type="compositionally biased region" description="Polar residues" evidence="7">
    <location>
        <begin position="2160"/>
        <end position="2174"/>
    </location>
</feature>
<feature type="compositionally biased region" description="Basic and acidic residues" evidence="7">
    <location>
        <begin position="1209"/>
        <end position="1218"/>
    </location>
</feature>
<dbReference type="Pfam" id="PF18797">
    <property type="entry name" value="APC_rep"/>
    <property type="match status" value="1"/>
</dbReference>
<dbReference type="Pfam" id="PF16636">
    <property type="entry name" value="APC_u15"/>
    <property type="match status" value="1"/>
</dbReference>
<dbReference type="FunFam" id="1.10.287.450:FF:000001">
    <property type="entry name" value="adenomatous polyposis coli protein isoform X1"/>
    <property type="match status" value="1"/>
</dbReference>
<dbReference type="InterPro" id="IPR036149">
    <property type="entry name" value="APC_N_sf"/>
</dbReference>
<feature type="compositionally biased region" description="Basic and acidic residues" evidence="7">
    <location>
        <begin position="957"/>
        <end position="966"/>
    </location>
</feature>
<feature type="region of interest" description="Disordered" evidence="7">
    <location>
        <begin position="957"/>
        <end position="986"/>
    </location>
</feature>
<feature type="compositionally biased region" description="Low complexity" evidence="7">
    <location>
        <begin position="732"/>
        <end position="742"/>
    </location>
</feature>
<dbReference type="InterPro" id="IPR032038">
    <property type="entry name" value="APC_N"/>
</dbReference>
<dbReference type="InterPro" id="IPR011989">
    <property type="entry name" value="ARM-like"/>
</dbReference>
<sequence length="2746" mass="301038">MAAASYDQLLKQVEALKMENSNLRQELEDNSNHLTKLETEASNMKEVLKQLQGSIEDEAMASSGQIDLLERLKELNLDSSNFPGVKLRSKMSLRSYGSREGSVSSRSGECSPVPMGSFPRRGFVNGSRENTGYLEELEKERSLLLADLDKEEKEKDWYYAQLQNLTKRIDSLPLTENFSLQTDMTRRQLEYEARQIRVAMEEQLGTCQDMEKRAQRRITRIQQIEKDILRIRQLLQSQATEAERSSQSKHEASSHEAERQNESQGVAEINMATSGSGQGSTARIDHETASVLSSSSTHSAPRRLTSHLGTKIRAYCETCWEWQEAHEQGMDQDKNPMPAPVEHQICPAVCVLMKLSFDEEHRHAMNELGGLQAIAELLQVDCEMYGLTNDHYSITLRRYAGMALTNLTFGDVANKATLCSMKGCMRALVAQLKSESEDLQQVIASVLRNLSWRADVNSKKTLREVGSVKALMECALEVKKESTLKSVLSALWNLSAHCTENKADICAVDGALAFLVGTLTYRSQTNTLAIIESGGGILRNVSSLIATNEDHRQILRENNCLQTLLQHLKSHSLTIVSNACGTLWNLSARNPKDQEALWDMGAVSMLKNLIHSKHKMIAMGSAAALRNLMANRPAKYKDANIMSPGSSLPSLHVRKQKALEAELDAQHLSETFDNIDNLSPKASHRSKQRHKQNLYGDYVFDTNRHDDNRSDNFNTGNMTVLSPYLNTTVLPSSSSSRGSVDSSRSEKDRSLERERGISLVNYHPATENPGTSSKRGLQISTTAAQIAKVMEEVSAIHTSQEDRSSGSTPELHCGTDERNALRRSSTAHTHANSYNFTKSENSNRTCPVPYAKVEYKRSSNDSLNSVSSSDGYGKRGQMKPSVESYSEDEESKFCSYGQYPADLAHKIHSANHMDDNDGELDTPINYSLKYSDEQLNSGRQSPSQNERWARPKHIIEDEIKQNEQRQSRSQSTTYPVYPESTDDKHLKFQPHFGQQECVSPYRSRAANGSETNRVGSNHGINQNVNQSLCQEDDYEDDKPTNYSERYSEEEQHEEEERPTNYSIKYNEEKHHVDQPIDYSLKYTTDIPSSQKPAFSFSKNSSGQSTKTEHISSSSENTSTPSSNAKRQNQLHPSSAQSRSGQAQKATSSSCKVPSINQETIQTYCVEDTPICFSRCSSLSSLSSAEDEIGCDQTTQEADSANTLQIAEIKENSGTRSTEDSVSEVPTVSQHIRTKSSRLQASGLSSESARHKAVEFSSGAKSPSKSGAQTPKSPPEHYVQETPLMFSRCTSVSSLDSFESRSIASSVQSEPCSGMVSGIISPSDLPDSPGQTMPPSRSKTPPPPPPQTAQTKQEVPKNKAPSAEKRESGPKQAAVNAAVQRVQVLPDADALLHFATESTPDGFSCSSSLSALSLDEPFIQKDVELRIMPPVQENDNGNETENEQPEESNENQGKEAEKPTDSEKDLLDDSDDDDIEILEECIISAMPTKSSRKAKKPAQTSSKLPPPVARKPSQLPVYKLLPSQNRLQAQKHVSFTPGDDMPRVYCVEGTPINFSTATSLSDLTIESPPNELAAGEGVRAGTQSGEFEKRDTIPTEGRSTDEAQTGKASSVTIPELDDSKTEEGDILAECINSAMPKGKSHKPFRVKKIMDQVQQASMSSSGTNKNQLDGKKKKPTSPVKPIPQNTEYRTRVRKNTDSKNNLNAERNFSDNKDSKKQNLKNNSKDFNDKVPNNEDRVRGSFTFDSPHHYTPIEGTPYCFSRNDSLSSLDFDDDDVDLSREKAELRKGKENKESEAKVTNHTELTSNQQSANKTQAVPKHPINRGQPKPVLQKQSTFPQSSKDIPDRGAATDEKLQNFAIENTPVCFSRNSSLSSLSDIDQENNNNKENEPIKETEPPDSQGEPSKPQASGYAPKSFHVEDTPVCFSRNSSLSSLSIDSEDDLLQECISSAMPKKKKPSRLKADNEKHSPRNMGGILVEDLTLDLKDIQRPDSEHGLSPDSENFDWKAIQEGANSIVSSLHQAAAAACLSRQASSDSDSILSLKSGISLGSPFHLTPDQEEKPFASNKGPRILKPGEKSTLETKKLESENKGIKGGKKVYKSLITGKVRSNSEVSSQMKQPLQANMPSLSRGRTMIHIPGVRNSSSSTSPVSKKGPPLKTPASKSPSEGQAATTSPRGAKPSVKSELSPVTRQASQTPGSNKGPSRSGSRDSTPSRPAQQPLSRPMQSPGRNSISPGRNGISPPNKLSQLPRTSSPSTASTKSSGSGKMSYTSPGRQMSQQNLTKQTGFSKNVSSIPRSESASKGLNQMSTSNGSNKKVELSRMSSTKSSGSESDRSERPVLVRQSTFIKEAPSPTLRRKLEESASFESLSPSSRPDSPTRSQAQTPILSPSLPDMSLSTHSSVQAGGWRKLPPNLSPTIEYNDGRPVKRHDIARSHSESPSRLPINRSGTWKREHSKHSSSLPRVSTWRRTGSSSSILSASSESSEKAKSEDEKHVNSTSGSKQTKENQVSTKGTWRKMKESEISPTNSTSQTTSSGAANGAESKTLIYQMAPAVSKTEDVWVRIEDCPINNPRSGRSPTGNTPPVIDTVTEKGNPNTKDSKDNQGKQNVSNGSAPVRTMGLENRLNSFIQVDAPDQKGTEAKPGQSNPVPASEANESSIAERTPFSSSSSSKHSSPSGTVAARVSPFNYNPSPRKSSADSTSARPSQIPTPVNNNTKKRDSKTDNTESSGTQSPKRHSGSYLVTSV</sequence>
<feature type="compositionally biased region" description="Low complexity" evidence="7">
    <location>
        <begin position="2666"/>
        <end position="2677"/>
    </location>
</feature>
<dbReference type="GO" id="GO:0007026">
    <property type="term" value="P:negative regulation of microtubule depolymerization"/>
    <property type="evidence" value="ECO:0007669"/>
    <property type="project" value="TreeGrafter"/>
</dbReference>
<evidence type="ECO:0000256" key="4">
    <source>
        <dbReference type="ARBA" id="ARBA00023054"/>
    </source>
</evidence>
<feature type="compositionally biased region" description="Basic and acidic residues" evidence="7">
    <location>
        <begin position="1045"/>
        <end position="1058"/>
    </location>
</feature>
<keyword evidence="4 6" id="KW-0175">Coiled coil</keyword>
<feature type="coiled-coil region" evidence="6">
    <location>
        <begin position="134"/>
        <end position="168"/>
    </location>
</feature>
<feature type="compositionally biased region" description="Polar residues" evidence="7">
    <location>
        <begin position="1830"/>
        <end position="1840"/>
    </location>
</feature>
<dbReference type="InterPro" id="IPR016024">
    <property type="entry name" value="ARM-type_fold"/>
</dbReference>
<feature type="region of interest" description="Disordered" evidence="7">
    <location>
        <begin position="1422"/>
        <end position="1513"/>
    </location>
</feature>
<feature type="compositionally biased region" description="Basic and acidic residues" evidence="7">
    <location>
        <begin position="1353"/>
        <end position="1368"/>
    </location>
</feature>
<feature type="compositionally biased region" description="Polar residues" evidence="7">
    <location>
        <begin position="2458"/>
        <end position="2471"/>
    </location>
</feature>
<feature type="region of interest" description="Disordered" evidence="7">
    <location>
        <begin position="2050"/>
        <end position="2539"/>
    </location>
</feature>
<feature type="compositionally biased region" description="Basic and acidic residues" evidence="7">
    <location>
        <begin position="2072"/>
        <end position="2090"/>
    </location>
</feature>
<feature type="compositionally biased region" description="Polar residues" evidence="7">
    <location>
        <begin position="2687"/>
        <end position="2715"/>
    </location>
</feature>
<feature type="domain" description="Adenomatous polyposis coli N-terminal dimerisation" evidence="10">
    <location>
        <begin position="4"/>
        <end position="55"/>
    </location>
</feature>
<dbReference type="GO" id="GO:0007389">
    <property type="term" value="P:pattern specification process"/>
    <property type="evidence" value="ECO:0007669"/>
    <property type="project" value="TreeGrafter"/>
</dbReference>
<feature type="domain" description="EB-1 binding" evidence="8">
    <location>
        <begin position="2573"/>
        <end position="2746"/>
    </location>
</feature>
<evidence type="ECO:0000256" key="5">
    <source>
        <dbReference type="PROSITE-ProRule" id="PRU00259"/>
    </source>
</evidence>
<feature type="region of interest" description="Disordered" evidence="7">
    <location>
        <begin position="1004"/>
        <end position="1067"/>
    </location>
</feature>
<feature type="compositionally biased region" description="Polar residues" evidence="7">
    <location>
        <begin position="2571"/>
        <end position="2582"/>
    </location>
</feature>
<feature type="compositionally biased region" description="Basic and acidic residues" evidence="7">
    <location>
        <begin position="743"/>
        <end position="756"/>
    </location>
</feature>
<dbReference type="CTD" id="324"/>
<feature type="compositionally biased region" description="Basic and acidic residues" evidence="7">
    <location>
        <begin position="2483"/>
        <end position="2495"/>
    </location>
</feature>
<evidence type="ECO:0000313" key="12">
    <source>
        <dbReference type="RefSeq" id="XP_054942685.1"/>
    </source>
</evidence>
<feature type="compositionally biased region" description="Basic and acidic residues" evidence="7">
    <location>
        <begin position="1778"/>
        <end position="1798"/>
    </location>
</feature>
<evidence type="ECO:0000256" key="7">
    <source>
        <dbReference type="SAM" id="MobiDB-lite"/>
    </source>
</evidence>
<dbReference type="GO" id="GO:0008017">
    <property type="term" value="F:microtubule binding"/>
    <property type="evidence" value="ECO:0007669"/>
    <property type="project" value="InterPro"/>
</dbReference>
<feature type="compositionally biased region" description="Polar residues" evidence="7">
    <location>
        <begin position="2496"/>
        <end position="2513"/>
    </location>
</feature>
<evidence type="ECO:0000259" key="8">
    <source>
        <dbReference type="Pfam" id="PF05937"/>
    </source>
</evidence>
<feature type="coiled-coil region" evidence="6">
    <location>
        <begin position="6"/>
        <end position="54"/>
    </location>
</feature>
<dbReference type="Gene3D" id="1.25.10.10">
    <property type="entry name" value="Leucine-rich Repeat Variant"/>
    <property type="match status" value="1"/>
</dbReference>
<feature type="compositionally biased region" description="Basic and acidic residues" evidence="7">
    <location>
        <begin position="1687"/>
        <end position="1696"/>
    </location>
</feature>
<feature type="compositionally biased region" description="Low complexity" evidence="7">
    <location>
        <begin position="1256"/>
        <end position="1267"/>
    </location>
</feature>
<dbReference type="RefSeq" id="XP_054942685.1">
    <property type="nucleotide sequence ID" value="XM_055086710.1"/>
</dbReference>
<organism evidence="11 12">
    <name type="scientific">Physeter macrocephalus</name>
    <name type="common">Sperm whale</name>
    <name type="synonym">Physeter catodon</name>
    <dbReference type="NCBI Taxonomy" id="9755"/>
    <lineage>
        <taxon>Eukaryota</taxon>
        <taxon>Metazoa</taxon>
        <taxon>Chordata</taxon>
        <taxon>Craniata</taxon>
        <taxon>Vertebrata</taxon>
        <taxon>Euteleostomi</taxon>
        <taxon>Mammalia</taxon>
        <taxon>Eutheria</taxon>
        <taxon>Laurasiatheria</taxon>
        <taxon>Artiodactyla</taxon>
        <taxon>Whippomorpha</taxon>
        <taxon>Cetacea</taxon>
        <taxon>Odontoceti</taxon>
        <taxon>Physeteridae</taxon>
        <taxon>Physeter</taxon>
    </lineage>
</organism>
<evidence type="ECO:0000256" key="6">
    <source>
        <dbReference type="SAM" id="Coils"/>
    </source>
</evidence>
<feature type="compositionally biased region" description="Basic and acidic residues" evidence="7">
    <location>
        <begin position="1585"/>
        <end position="1600"/>
    </location>
</feature>
<dbReference type="GO" id="GO:0001708">
    <property type="term" value="P:cell fate specification"/>
    <property type="evidence" value="ECO:0007669"/>
    <property type="project" value="TreeGrafter"/>
</dbReference>
<dbReference type="InterPro" id="IPR026818">
    <property type="entry name" value="Apc_fam"/>
</dbReference>
<dbReference type="GO" id="GO:0008013">
    <property type="term" value="F:beta-catenin binding"/>
    <property type="evidence" value="ECO:0007669"/>
    <property type="project" value="InterPro"/>
</dbReference>
<dbReference type="GO" id="GO:0030877">
    <property type="term" value="C:beta-catenin destruction complex"/>
    <property type="evidence" value="ECO:0007669"/>
    <property type="project" value="TreeGrafter"/>
</dbReference>
<dbReference type="Gene3D" id="1.10.287.450">
    <property type="entry name" value="Helix hairpin bin"/>
    <property type="match status" value="1"/>
</dbReference>
<dbReference type="GO" id="GO:0016342">
    <property type="term" value="C:catenin complex"/>
    <property type="evidence" value="ECO:0007669"/>
    <property type="project" value="TreeGrafter"/>
</dbReference>